<keyword evidence="2" id="KW-1185">Reference proteome</keyword>
<protein>
    <submittedName>
        <fullName evidence="1">Polyketide synthase</fullName>
    </submittedName>
</protein>
<comment type="caution">
    <text evidence="1">The sequence shown here is derived from an EMBL/GenBank/DDBJ whole genome shotgun (WGS) entry which is preliminary data.</text>
</comment>
<gene>
    <name evidence="1" type="ORF">BcabD6B2_56910</name>
</gene>
<accession>A0AAV4M307</accession>
<evidence type="ECO:0000313" key="1">
    <source>
        <dbReference type="EMBL" id="GIX66255.1"/>
    </source>
</evidence>
<proteinExistence type="predicted"/>
<dbReference type="Proteomes" id="UP001497744">
    <property type="component" value="Unassembled WGS sequence"/>
</dbReference>
<dbReference type="RefSeq" id="XP_067718324.1">
    <property type="nucleotide sequence ID" value="XM_067862223.1"/>
</dbReference>
<dbReference type="AlphaFoldDB" id="A0AAV4M307"/>
<reference evidence="1 2" key="1">
    <citation type="submission" date="2021-06" db="EMBL/GenBank/DDBJ databases">
        <title>Genome sequence of Babesia caballi.</title>
        <authorList>
            <person name="Yamagishi J."/>
            <person name="Kidaka T."/>
            <person name="Ochi A."/>
        </authorList>
    </citation>
    <scope>NUCLEOTIDE SEQUENCE [LARGE SCALE GENOMIC DNA]</scope>
    <source>
        <strain evidence="1">USDA-D6B2</strain>
    </source>
</reference>
<sequence>MRGAGSAAAGACARRTRGRALRLVTVPLAVAGRYNSPVVRFPKLPRPHRDSNLQRARAPSAQVTLNGVQVVQHVRRVGHSLARLGVGPRPPVPHPRHEPLQVLHVLTEHLRGAPQVLWHEVVEKVAVVQQHQELPMERHRGGQVKRLAARLVQLPRDFPVGCDIRGQLVRGVLYEIVAHDADAEAPGRVVGRLRPAPPQVVRVAPARRLHALYQPVIRPQVPYEAVHVDGEVYRRKVLLDVAQQLRRDGVKHADHLERLAPARLGHVIQQLHCDAPPRVQQPVYRHVDEVAELVGLLLRARRRVPAFALYQRARNRVQDRPDERGVEHEHERHAPTGLRLTLAAGNPPQLLSSLDERAQPRHVRRNLVGQTLHSALLRLPLSRQLRALRVQCEQVRHCDLGTRLRQLNQAAAQPRSAPLSLLYSVLAPELLQLGQL</sequence>
<dbReference type="EMBL" id="BPLF01000006">
    <property type="protein sequence ID" value="GIX66255.1"/>
    <property type="molecule type" value="Genomic_DNA"/>
</dbReference>
<evidence type="ECO:0000313" key="2">
    <source>
        <dbReference type="Proteomes" id="UP001497744"/>
    </source>
</evidence>
<organism evidence="1 2">
    <name type="scientific">Babesia caballi</name>
    <dbReference type="NCBI Taxonomy" id="5871"/>
    <lineage>
        <taxon>Eukaryota</taxon>
        <taxon>Sar</taxon>
        <taxon>Alveolata</taxon>
        <taxon>Apicomplexa</taxon>
        <taxon>Aconoidasida</taxon>
        <taxon>Piroplasmida</taxon>
        <taxon>Babesiidae</taxon>
        <taxon>Babesia</taxon>
    </lineage>
</organism>
<dbReference type="GeneID" id="94197736"/>
<name>A0AAV4M307_BABCB</name>